<proteinExistence type="predicted"/>
<dbReference type="RefSeq" id="WP_095276911.1">
    <property type="nucleotide sequence ID" value="NZ_CP047655.1"/>
</dbReference>
<comment type="caution">
    <text evidence="1">The sequence shown here is derived from an EMBL/GenBank/DDBJ whole genome shotgun (WGS) entry which is preliminary data.</text>
</comment>
<reference evidence="1 2" key="1">
    <citation type="submission" date="2017-08" db="EMBL/GenBank/DDBJ databases">
        <authorList>
            <person name="de Groot N.N."/>
        </authorList>
    </citation>
    <scope>NUCLEOTIDE SEQUENCE [LARGE SCALE GENOMIC DNA]</scope>
    <source>
        <strain evidence="1 2">NBT06-6</strain>
    </source>
</reference>
<protein>
    <submittedName>
        <fullName evidence="1">Uncharacterized protein</fullName>
    </submittedName>
</protein>
<dbReference type="AlphaFoldDB" id="A0A269PFE4"/>
<evidence type="ECO:0000313" key="1">
    <source>
        <dbReference type="EMBL" id="PAJ69979.1"/>
    </source>
</evidence>
<evidence type="ECO:0000313" key="2">
    <source>
        <dbReference type="Proteomes" id="UP000215771"/>
    </source>
</evidence>
<organism evidence="1 2">
    <name type="scientific">Corynebacterium hadale</name>
    <dbReference type="NCBI Taxonomy" id="2026255"/>
    <lineage>
        <taxon>Bacteria</taxon>
        <taxon>Bacillati</taxon>
        <taxon>Actinomycetota</taxon>
        <taxon>Actinomycetes</taxon>
        <taxon>Mycobacteriales</taxon>
        <taxon>Corynebacteriaceae</taxon>
        <taxon>Corynebacterium</taxon>
    </lineage>
</organism>
<gene>
    <name evidence="1" type="ORF">CIG21_05980</name>
</gene>
<dbReference type="Proteomes" id="UP000215771">
    <property type="component" value="Unassembled WGS sequence"/>
</dbReference>
<accession>A0A269PFE4</accession>
<name>A0A269PFE4_9CORY</name>
<sequence>MAFLERIRALFAGDPTLPLVEYPEEFERFEVTHLHVHTANLSPDTDEKMVIITTTPAALPALQEANGPVQLVAKNERPVTFVPMDKQADPLLDPNLGWLIPVTEATGREIATMQQGPGAHELDSLHLGLVLEGD</sequence>
<dbReference type="EMBL" id="NQMQ01000011">
    <property type="protein sequence ID" value="PAJ69979.1"/>
    <property type="molecule type" value="Genomic_DNA"/>
</dbReference>